<feature type="compositionally biased region" description="Acidic residues" evidence="6">
    <location>
        <begin position="36"/>
        <end position="49"/>
    </location>
</feature>
<dbReference type="InterPro" id="IPR034353">
    <property type="entry name" value="ABT1/ESF2_RRM"/>
</dbReference>
<evidence type="ECO:0000256" key="2">
    <source>
        <dbReference type="ARBA" id="ARBA00005819"/>
    </source>
</evidence>
<dbReference type="InterPro" id="IPR035979">
    <property type="entry name" value="RBD_domain_sf"/>
</dbReference>
<dbReference type="EMBL" id="JASJQH010007544">
    <property type="protein sequence ID" value="KAK9704628.1"/>
    <property type="molecule type" value="Genomic_DNA"/>
</dbReference>
<evidence type="ECO:0000256" key="4">
    <source>
        <dbReference type="ARBA" id="ARBA00023242"/>
    </source>
</evidence>
<evidence type="ECO:0000313" key="8">
    <source>
        <dbReference type="Proteomes" id="UP001479436"/>
    </source>
</evidence>
<dbReference type="InterPro" id="IPR012677">
    <property type="entry name" value="Nucleotide-bd_a/b_plait_sf"/>
</dbReference>
<feature type="region of interest" description="Disordered" evidence="6">
    <location>
        <begin position="1"/>
        <end position="140"/>
    </location>
</feature>
<feature type="compositionally biased region" description="Low complexity" evidence="6">
    <location>
        <begin position="1"/>
        <end position="12"/>
    </location>
</feature>
<dbReference type="PANTHER" id="PTHR12311">
    <property type="entry name" value="ACTIVATOR OF BASAL TRANSCRIPTION 1"/>
    <property type="match status" value="1"/>
</dbReference>
<keyword evidence="4" id="KW-0539">Nucleus</keyword>
<protein>
    <recommendedName>
        <fullName evidence="5">18S rRNA factor 2</fullName>
    </recommendedName>
</protein>
<feature type="compositionally biased region" description="Polar residues" evidence="6">
    <location>
        <begin position="55"/>
        <end position="66"/>
    </location>
</feature>
<dbReference type="CDD" id="cd12263">
    <property type="entry name" value="RRM_ABT1_like"/>
    <property type="match status" value="1"/>
</dbReference>
<feature type="compositionally biased region" description="Acidic residues" evidence="6">
    <location>
        <begin position="98"/>
        <end position="115"/>
    </location>
</feature>
<dbReference type="InterPro" id="IPR039119">
    <property type="entry name" value="ABT1/Esf2"/>
</dbReference>
<name>A0ABR2VWY4_9FUNG</name>
<evidence type="ECO:0000256" key="3">
    <source>
        <dbReference type="ARBA" id="ARBA00022884"/>
    </source>
</evidence>
<comment type="subcellular location">
    <subcellularLocation>
        <location evidence="1">Nucleus</location>
        <location evidence="1">Nucleolus</location>
    </subcellularLocation>
</comment>
<reference evidence="7 8" key="1">
    <citation type="submission" date="2023-04" db="EMBL/GenBank/DDBJ databases">
        <title>Genome of Basidiobolus ranarum AG-B5.</title>
        <authorList>
            <person name="Stajich J.E."/>
            <person name="Carter-House D."/>
            <person name="Gryganskyi A."/>
        </authorList>
    </citation>
    <scope>NUCLEOTIDE SEQUENCE [LARGE SCALE GENOMIC DNA]</scope>
    <source>
        <strain evidence="7 8">AG-B5</strain>
    </source>
</reference>
<organism evidence="7 8">
    <name type="scientific">Basidiobolus ranarum</name>
    <dbReference type="NCBI Taxonomy" id="34480"/>
    <lineage>
        <taxon>Eukaryota</taxon>
        <taxon>Fungi</taxon>
        <taxon>Fungi incertae sedis</taxon>
        <taxon>Zoopagomycota</taxon>
        <taxon>Entomophthoromycotina</taxon>
        <taxon>Basidiobolomycetes</taxon>
        <taxon>Basidiobolales</taxon>
        <taxon>Basidiobolaceae</taxon>
        <taxon>Basidiobolus</taxon>
    </lineage>
</organism>
<dbReference type="SUPFAM" id="SSF54928">
    <property type="entry name" value="RNA-binding domain, RBD"/>
    <property type="match status" value="1"/>
</dbReference>
<dbReference type="Proteomes" id="UP001479436">
    <property type="component" value="Unassembled WGS sequence"/>
</dbReference>
<evidence type="ECO:0000256" key="6">
    <source>
        <dbReference type="SAM" id="MobiDB-lite"/>
    </source>
</evidence>
<proteinExistence type="inferred from homology"/>
<gene>
    <name evidence="7" type="primary">ESF2</name>
    <name evidence="7" type="ORF">K7432_010084</name>
</gene>
<comment type="caution">
    <text evidence="7">The sequence shown here is derived from an EMBL/GenBank/DDBJ whole genome shotgun (WGS) entry which is preliminary data.</text>
</comment>
<evidence type="ECO:0000256" key="5">
    <source>
        <dbReference type="ARBA" id="ARBA00032634"/>
    </source>
</evidence>
<evidence type="ECO:0000313" key="7">
    <source>
        <dbReference type="EMBL" id="KAK9704628.1"/>
    </source>
</evidence>
<sequence>MVKGKSVKNSASAKKKQLVEEKTAQQKQDFASIYNLEEEEEESDASIDDNESKSKQIPSRKNVNTDSESEEWSENEESDIEEEAQDIELELENASGSEVDEEGEEEEEEDADGQEGESGSNESSHTSPISTEVPSKKINKKKVVKPISKEELELFQKAADKTGLVYLSTIPPFMKPQKIRHLLSKFGEIGRIYLAPEDHKIYQRRKKYGGNKKKKFTEGWAEFKDKKFAKIAAFSLNGNIIGGKKGSYYYDDIWNIKYLPKFKWNHLTERIAYEKAIREQKLRAEISQARKENKMYVDNVEKAKVIKGIQDKKKRKLDEGDVVPIKRTFKQREMKTKEVLED</sequence>
<keyword evidence="8" id="KW-1185">Reference proteome</keyword>
<dbReference type="PANTHER" id="PTHR12311:SF7">
    <property type="entry name" value="ACTIVATOR OF BASAL TRANSCRIPTION 1"/>
    <property type="match status" value="1"/>
</dbReference>
<feature type="compositionally biased region" description="Acidic residues" evidence="6">
    <location>
        <begin position="67"/>
        <end position="91"/>
    </location>
</feature>
<evidence type="ECO:0000256" key="1">
    <source>
        <dbReference type="ARBA" id="ARBA00004604"/>
    </source>
</evidence>
<comment type="similarity">
    <text evidence="2">Belongs to the ESF2/ABP1 family.</text>
</comment>
<accession>A0ABR2VWY4</accession>
<dbReference type="Gene3D" id="3.30.70.330">
    <property type="match status" value="1"/>
</dbReference>
<keyword evidence="3" id="KW-0694">RNA-binding</keyword>